<organism evidence="4">
    <name type="scientific">Lynceus sp. MCZ IZ 141354</name>
    <dbReference type="NCBI Taxonomy" id="1930659"/>
    <lineage>
        <taxon>Eukaryota</taxon>
        <taxon>Metazoa</taxon>
        <taxon>Ecdysozoa</taxon>
        <taxon>Arthropoda</taxon>
        <taxon>Crustacea</taxon>
        <taxon>Branchiopoda</taxon>
        <taxon>Diplostraca</taxon>
        <taxon>Laevicaudata</taxon>
        <taxon>Lynceidae</taxon>
        <taxon>Lynceus</taxon>
    </lineage>
</organism>
<dbReference type="SMART" id="SM00368">
    <property type="entry name" value="LRR_RI"/>
    <property type="match status" value="2"/>
</dbReference>
<evidence type="ECO:0000313" key="4">
    <source>
        <dbReference type="EMBL" id="CAG4645641.1"/>
    </source>
</evidence>
<proteinExistence type="predicted"/>
<name>A0A9N6WU66_9CRUS</name>
<evidence type="ECO:0000256" key="3">
    <source>
        <dbReference type="ARBA" id="ARBA00023212"/>
    </source>
</evidence>
<sequence>MATMTSRKLYGKDLSDYEEVDVEDLLTQLSPEEIEILAKEVDPDDALLPPDQRCGYVCERESTGPLDRKQLIEHINKVALETPDQPEVVPYVAGVVRGKKWTAPEAPRLPQRADDGVSFALGDEYEQALNVASEEELVDLAAILGFHSMMNQEQYHASLLNKDKVGLGWDGITKASQPKALPAEPPNSTDPEESIQRVKDDDAKLVSLCWNNLKGVSDEQFQRLFKNLEANTRLEVLALSNTGLNDRTAELLAQALEKNSTLRVLNVESNLISATGTVRLVKAMLSQRSIEEFRASNQRAQILGNKAEMEITKLIEANPVILRLGLFLEFNDARSRVAAHLQRNVDRNRLRRTGRAPRNATAGYVITSTNNN</sequence>
<dbReference type="GO" id="GO:0030016">
    <property type="term" value="C:myofibril"/>
    <property type="evidence" value="ECO:0007669"/>
    <property type="project" value="TreeGrafter"/>
</dbReference>
<accession>A0A9N6WU66</accession>
<dbReference type="FunFam" id="3.80.10.10:FF:000099">
    <property type="entry name" value="Tropomodulin, isoform C"/>
    <property type="match status" value="1"/>
</dbReference>
<dbReference type="PANTHER" id="PTHR10901">
    <property type="entry name" value="TROPOMODULIN"/>
    <property type="match status" value="1"/>
</dbReference>
<dbReference type="PANTHER" id="PTHR10901:SF6">
    <property type="entry name" value="TROPOMODULIN, ISOFORM N"/>
    <property type="match status" value="1"/>
</dbReference>
<dbReference type="GO" id="GO:0007015">
    <property type="term" value="P:actin filament organization"/>
    <property type="evidence" value="ECO:0007669"/>
    <property type="project" value="TreeGrafter"/>
</dbReference>
<keyword evidence="3" id="KW-0206">Cytoskeleton</keyword>
<dbReference type="GO" id="GO:0005523">
    <property type="term" value="F:tropomyosin binding"/>
    <property type="evidence" value="ECO:0007669"/>
    <property type="project" value="InterPro"/>
</dbReference>
<dbReference type="InterPro" id="IPR004934">
    <property type="entry name" value="TMOD"/>
</dbReference>
<protein>
    <submittedName>
        <fullName evidence="4">EOG090X093U</fullName>
    </submittedName>
</protein>
<comment type="subcellular location">
    <subcellularLocation>
        <location evidence="1">Cytoplasm</location>
        <location evidence="1">Cytoskeleton</location>
    </subcellularLocation>
</comment>
<evidence type="ECO:0000256" key="2">
    <source>
        <dbReference type="ARBA" id="ARBA00022490"/>
    </source>
</evidence>
<dbReference type="AlphaFoldDB" id="A0A9N6WU66"/>
<keyword evidence="2" id="KW-0963">Cytoplasm</keyword>
<evidence type="ECO:0000256" key="1">
    <source>
        <dbReference type="ARBA" id="ARBA00004245"/>
    </source>
</evidence>
<dbReference type="Pfam" id="PF03250">
    <property type="entry name" value="Tropomodulin"/>
    <property type="match status" value="1"/>
</dbReference>
<dbReference type="GO" id="GO:0005856">
    <property type="term" value="C:cytoskeleton"/>
    <property type="evidence" value="ECO:0007669"/>
    <property type="project" value="UniProtKB-SubCell"/>
</dbReference>
<dbReference type="EMBL" id="OC988986">
    <property type="protein sequence ID" value="CAG4645641.1"/>
    <property type="molecule type" value="Genomic_DNA"/>
</dbReference>
<dbReference type="GO" id="GO:0030239">
    <property type="term" value="P:myofibril assembly"/>
    <property type="evidence" value="ECO:0007669"/>
    <property type="project" value="TreeGrafter"/>
</dbReference>
<reference evidence="4" key="1">
    <citation type="submission" date="2021-04" db="EMBL/GenBank/DDBJ databases">
        <authorList>
            <person name="Cornetti L."/>
        </authorList>
    </citation>
    <scope>NUCLEOTIDE SEQUENCE</scope>
</reference>
<dbReference type="GO" id="GO:0051694">
    <property type="term" value="P:pointed-end actin filament capping"/>
    <property type="evidence" value="ECO:0007669"/>
    <property type="project" value="InterPro"/>
</dbReference>
<dbReference type="Gene3D" id="3.80.10.10">
    <property type="entry name" value="Ribonuclease Inhibitor"/>
    <property type="match status" value="1"/>
</dbReference>
<gene>
    <name evidence="4" type="primary">EOG090X093U</name>
</gene>
<dbReference type="InterPro" id="IPR032675">
    <property type="entry name" value="LRR_dom_sf"/>
</dbReference>
<dbReference type="SUPFAM" id="SSF52047">
    <property type="entry name" value="RNI-like"/>
    <property type="match status" value="1"/>
</dbReference>